<reference evidence="1" key="1">
    <citation type="submission" date="2014-09" db="EMBL/GenBank/DDBJ databases">
        <authorList>
            <person name="Magalhaes I.L.F."/>
            <person name="Oliveira U."/>
            <person name="Santos F.R."/>
            <person name="Vidigal T.H.D.A."/>
            <person name="Brescovit A.D."/>
            <person name="Santos A.J."/>
        </authorList>
    </citation>
    <scope>NUCLEOTIDE SEQUENCE</scope>
    <source>
        <tissue evidence="1">Shoot tissue taken approximately 20 cm above the soil surface</tissue>
    </source>
</reference>
<dbReference type="EMBL" id="GBRH01257508">
    <property type="protein sequence ID" value="JAD40387.1"/>
    <property type="molecule type" value="Transcribed_RNA"/>
</dbReference>
<accession>A0A0A9A022</accession>
<evidence type="ECO:0000313" key="1">
    <source>
        <dbReference type="EMBL" id="JAD40387.1"/>
    </source>
</evidence>
<protein>
    <submittedName>
        <fullName evidence="1">Uncharacterized protein</fullName>
    </submittedName>
</protein>
<sequence>MYTCSAHTVLSESPLVRAKQVWEITTEREHF</sequence>
<reference evidence="1" key="2">
    <citation type="journal article" date="2015" name="Data Brief">
        <title>Shoot transcriptome of the giant reed, Arundo donax.</title>
        <authorList>
            <person name="Barrero R.A."/>
            <person name="Guerrero F.D."/>
            <person name="Moolhuijzen P."/>
            <person name="Goolsby J.A."/>
            <person name="Tidwell J."/>
            <person name="Bellgard S.E."/>
            <person name="Bellgard M.I."/>
        </authorList>
    </citation>
    <scope>NUCLEOTIDE SEQUENCE</scope>
    <source>
        <tissue evidence="1">Shoot tissue taken approximately 20 cm above the soil surface</tissue>
    </source>
</reference>
<name>A0A0A9A022_ARUDO</name>
<dbReference type="AlphaFoldDB" id="A0A0A9A022"/>
<proteinExistence type="predicted"/>
<organism evidence="1">
    <name type="scientific">Arundo donax</name>
    <name type="common">Giant reed</name>
    <name type="synonym">Donax arundinaceus</name>
    <dbReference type="NCBI Taxonomy" id="35708"/>
    <lineage>
        <taxon>Eukaryota</taxon>
        <taxon>Viridiplantae</taxon>
        <taxon>Streptophyta</taxon>
        <taxon>Embryophyta</taxon>
        <taxon>Tracheophyta</taxon>
        <taxon>Spermatophyta</taxon>
        <taxon>Magnoliopsida</taxon>
        <taxon>Liliopsida</taxon>
        <taxon>Poales</taxon>
        <taxon>Poaceae</taxon>
        <taxon>PACMAD clade</taxon>
        <taxon>Arundinoideae</taxon>
        <taxon>Arundineae</taxon>
        <taxon>Arundo</taxon>
    </lineage>
</organism>